<keyword evidence="2" id="KW-1185">Reference proteome</keyword>
<dbReference type="OrthoDB" id="5859291at2759"/>
<dbReference type="EMBL" id="OA883602">
    <property type="protein sequence ID" value="CAD7279264.1"/>
    <property type="molecule type" value="Genomic_DNA"/>
</dbReference>
<protein>
    <recommendedName>
        <fullName evidence="3">Mitochondrial ATP synthase regulatory component factor B</fullName>
    </recommendedName>
</protein>
<name>A0A7R9GFR1_9CRUS</name>
<accession>A0A7R9GFR1</accession>
<reference evidence="1" key="1">
    <citation type="submission" date="2020-11" db="EMBL/GenBank/DDBJ databases">
        <authorList>
            <person name="Tran Van P."/>
        </authorList>
    </citation>
    <scope>NUCLEOTIDE SEQUENCE</scope>
</reference>
<evidence type="ECO:0000313" key="1">
    <source>
        <dbReference type="EMBL" id="CAD7279264.1"/>
    </source>
</evidence>
<proteinExistence type="predicted"/>
<dbReference type="AlphaFoldDB" id="A0A7R9GFR1"/>
<dbReference type="Proteomes" id="UP000678499">
    <property type="component" value="Unassembled WGS sequence"/>
</dbReference>
<gene>
    <name evidence="1" type="ORF">NMOB1V02_LOCUS6941</name>
</gene>
<dbReference type="SUPFAM" id="SSF52047">
    <property type="entry name" value="RNI-like"/>
    <property type="match status" value="1"/>
</dbReference>
<organism evidence="1">
    <name type="scientific">Notodromas monacha</name>
    <dbReference type="NCBI Taxonomy" id="399045"/>
    <lineage>
        <taxon>Eukaryota</taxon>
        <taxon>Metazoa</taxon>
        <taxon>Ecdysozoa</taxon>
        <taxon>Arthropoda</taxon>
        <taxon>Crustacea</taxon>
        <taxon>Oligostraca</taxon>
        <taxon>Ostracoda</taxon>
        <taxon>Podocopa</taxon>
        <taxon>Podocopida</taxon>
        <taxon>Cypridocopina</taxon>
        <taxon>Cypridoidea</taxon>
        <taxon>Cyprididae</taxon>
        <taxon>Notodromas</taxon>
    </lineage>
</organism>
<evidence type="ECO:0008006" key="3">
    <source>
        <dbReference type="Google" id="ProtNLM"/>
    </source>
</evidence>
<dbReference type="InterPro" id="IPR032675">
    <property type="entry name" value="LRR_dom_sf"/>
</dbReference>
<dbReference type="EMBL" id="CAJPEX010001565">
    <property type="protein sequence ID" value="CAG0919416.1"/>
    <property type="molecule type" value="Genomic_DNA"/>
</dbReference>
<dbReference type="Gene3D" id="3.80.10.10">
    <property type="entry name" value="Ribonuclease Inhibitor"/>
    <property type="match status" value="1"/>
</dbReference>
<evidence type="ECO:0000313" key="2">
    <source>
        <dbReference type="Proteomes" id="UP000678499"/>
    </source>
</evidence>
<sequence length="169" mass="18996">MWSLIRTGVARIAASSITPSTSVRFPLATLKPFPARPVFGWLNTVFNKVDEERVKEVGPDLAAAEWLLRCGAGGVKEMKLIRCAYLDDEALAYLIDLKHLKTLEIISCGNVTSAGLKYLKRLGQLEKLVLYDLPEVPREEMLKELQEALPNTKIQFDDAERSRASSHRR</sequence>